<evidence type="ECO:0000313" key="2">
    <source>
        <dbReference type="Proteomes" id="UP000652427"/>
    </source>
</evidence>
<organism evidence="1 2">
    <name type="scientific">Parasphingorhabdus flavimaris</name>
    <dbReference type="NCBI Taxonomy" id="266812"/>
    <lineage>
        <taxon>Bacteria</taxon>
        <taxon>Pseudomonadati</taxon>
        <taxon>Pseudomonadota</taxon>
        <taxon>Alphaproteobacteria</taxon>
        <taxon>Sphingomonadales</taxon>
        <taxon>Sphingomonadaceae</taxon>
        <taxon>Parasphingorhabdus</taxon>
    </lineage>
</organism>
<reference evidence="1 2" key="1">
    <citation type="submission" date="2020-06" db="EMBL/GenBank/DDBJ databases">
        <authorList>
            <person name="Kim S.-J."/>
            <person name="Park S.-J."/>
        </authorList>
    </citation>
    <scope>NUCLEOTIDE SEQUENCE [LARGE SCALE GENOMIC DNA]</scope>
    <source>
        <strain evidence="1 2">SW-151</strain>
    </source>
</reference>
<protein>
    <submittedName>
        <fullName evidence="1">Uncharacterized protein</fullName>
    </submittedName>
</protein>
<name>A0ABX2MZQ4_9SPHN</name>
<proteinExistence type="predicted"/>
<dbReference type="Proteomes" id="UP000652427">
    <property type="component" value="Unassembled WGS sequence"/>
</dbReference>
<gene>
    <name evidence="1" type="ORF">HUO14_03245</name>
</gene>
<sequence>MQWFELKNWLELSTGLDRDSLHIYAGVGVQLAVAVILRRSLASPIPWFFAVCVALANEYHDYSFSSAAPNAAQQVFDEAVRDIWNTLLLPSVLLLIARFFPEWLTGKREQGNAPDRSDENASLK</sequence>
<dbReference type="RefSeq" id="WP_176278430.1">
    <property type="nucleotide sequence ID" value="NZ_JABWMH010000001.1"/>
</dbReference>
<comment type="caution">
    <text evidence="1">The sequence shown here is derived from an EMBL/GenBank/DDBJ whole genome shotgun (WGS) entry which is preliminary data.</text>
</comment>
<dbReference type="EMBL" id="JABWMH010000001">
    <property type="protein sequence ID" value="NVD26922.1"/>
    <property type="molecule type" value="Genomic_DNA"/>
</dbReference>
<evidence type="ECO:0000313" key="1">
    <source>
        <dbReference type="EMBL" id="NVD26922.1"/>
    </source>
</evidence>
<accession>A0ABX2MZQ4</accession>
<keyword evidence="2" id="KW-1185">Reference proteome</keyword>